<evidence type="ECO:0000313" key="7">
    <source>
        <dbReference type="Proteomes" id="UP000613011"/>
    </source>
</evidence>
<keyword evidence="7" id="KW-1185">Reference proteome</keyword>
<comment type="subcellular location">
    <subcellularLocation>
        <location evidence="1">Membrane</location>
        <topology evidence="1">Single-pass membrane protein</topology>
    </subcellularLocation>
</comment>
<keyword evidence="5" id="KW-0472">Membrane</keyword>
<accession>A0A936ZEH7</accession>
<evidence type="ECO:0000256" key="3">
    <source>
        <dbReference type="ARBA" id="ARBA00022692"/>
    </source>
</evidence>
<evidence type="ECO:0000313" key="6">
    <source>
        <dbReference type="EMBL" id="MBL0419457.1"/>
    </source>
</evidence>
<keyword evidence="4" id="KW-1133">Transmembrane helix</keyword>
<dbReference type="AlphaFoldDB" id="A0A936ZEH7"/>
<evidence type="ECO:0000256" key="4">
    <source>
        <dbReference type="ARBA" id="ARBA00022989"/>
    </source>
</evidence>
<comment type="similarity">
    <text evidence="2">Belongs to the LemA family.</text>
</comment>
<dbReference type="PANTHER" id="PTHR34478">
    <property type="entry name" value="PROTEIN LEMA"/>
    <property type="match status" value="1"/>
</dbReference>
<reference evidence="6" key="1">
    <citation type="submission" date="2021-01" db="EMBL/GenBank/DDBJ databases">
        <title>Ramlibacter sp. strain AW1 16S ribosomal RNA gene Genome sequencing and assembly.</title>
        <authorList>
            <person name="Kang M."/>
        </authorList>
    </citation>
    <scope>NUCLEOTIDE SEQUENCE</scope>
    <source>
        <strain evidence="6">AW1</strain>
    </source>
</reference>
<dbReference type="InterPro" id="IPR007156">
    <property type="entry name" value="MamQ_LemA"/>
</dbReference>
<dbReference type="EMBL" id="JAEQNA010000001">
    <property type="protein sequence ID" value="MBL0419457.1"/>
    <property type="molecule type" value="Genomic_DNA"/>
</dbReference>
<dbReference type="Pfam" id="PF04011">
    <property type="entry name" value="LemA"/>
    <property type="match status" value="1"/>
</dbReference>
<dbReference type="RefSeq" id="WP_201682486.1">
    <property type="nucleotide sequence ID" value="NZ_JAEQNA010000001.1"/>
</dbReference>
<sequence>MWNSPWLLWGLSLLVLLAWSTMTYNRLVRLRNAIVNALGQIDVQLKRRHDLVPNLVEVARKYLEHESQTLEAVIAARNQARQVTHSPTAPLDAAAVGSLMGAEQALGGALGRLFAVAEAYPELKADRNMRELSEAIASTENRIGFARQAYNDQVLAFNDAAGQFPALVVAGMFAFRPVPMLESTSSDAERQAPQVRF</sequence>
<dbReference type="GO" id="GO:0016020">
    <property type="term" value="C:membrane"/>
    <property type="evidence" value="ECO:0007669"/>
    <property type="project" value="UniProtKB-SubCell"/>
</dbReference>
<dbReference type="PANTHER" id="PTHR34478:SF1">
    <property type="entry name" value="PROTEIN LEMA"/>
    <property type="match status" value="1"/>
</dbReference>
<gene>
    <name evidence="6" type="ORF">JI739_03755</name>
</gene>
<evidence type="ECO:0000256" key="2">
    <source>
        <dbReference type="ARBA" id="ARBA00008854"/>
    </source>
</evidence>
<organism evidence="6 7">
    <name type="scientific">Ramlibacter aurantiacus</name>
    <dbReference type="NCBI Taxonomy" id="2801330"/>
    <lineage>
        <taxon>Bacteria</taxon>
        <taxon>Pseudomonadati</taxon>
        <taxon>Pseudomonadota</taxon>
        <taxon>Betaproteobacteria</taxon>
        <taxon>Burkholderiales</taxon>
        <taxon>Comamonadaceae</taxon>
        <taxon>Ramlibacter</taxon>
    </lineage>
</organism>
<proteinExistence type="inferred from homology"/>
<name>A0A936ZEH7_9BURK</name>
<dbReference type="Gene3D" id="1.20.1440.20">
    <property type="entry name" value="LemA-like domain"/>
    <property type="match status" value="1"/>
</dbReference>
<dbReference type="InterPro" id="IPR023353">
    <property type="entry name" value="LemA-like_dom_sf"/>
</dbReference>
<protein>
    <submittedName>
        <fullName evidence="6">LemA family protein</fullName>
    </submittedName>
</protein>
<evidence type="ECO:0000256" key="1">
    <source>
        <dbReference type="ARBA" id="ARBA00004167"/>
    </source>
</evidence>
<dbReference type="SUPFAM" id="SSF140478">
    <property type="entry name" value="LemA-like"/>
    <property type="match status" value="1"/>
</dbReference>
<comment type="caution">
    <text evidence="6">The sequence shown here is derived from an EMBL/GenBank/DDBJ whole genome shotgun (WGS) entry which is preliminary data.</text>
</comment>
<keyword evidence="3" id="KW-0812">Transmembrane</keyword>
<evidence type="ECO:0000256" key="5">
    <source>
        <dbReference type="ARBA" id="ARBA00023136"/>
    </source>
</evidence>
<dbReference type="Proteomes" id="UP000613011">
    <property type="component" value="Unassembled WGS sequence"/>
</dbReference>